<keyword evidence="3" id="KW-1185">Reference proteome</keyword>
<accession>A0A2V3UAV0</accession>
<dbReference type="Gene3D" id="3.40.630.30">
    <property type="match status" value="1"/>
</dbReference>
<reference evidence="2 3" key="1">
    <citation type="submission" date="2018-05" db="EMBL/GenBank/DDBJ databases">
        <title>Genomic Encyclopedia of Type Strains, Phase IV (KMG-IV): sequencing the most valuable type-strain genomes for metagenomic binning, comparative biology and taxonomic classification.</title>
        <authorList>
            <person name="Goeker M."/>
        </authorList>
    </citation>
    <scope>NUCLEOTIDE SEQUENCE [LARGE SCALE GENOMIC DNA]</scope>
    <source>
        <strain evidence="2 3">DSM 6462</strain>
    </source>
</reference>
<dbReference type="InterPro" id="IPR016181">
    <property type="entry name" value="Acyl_CoA_acyltransferase"/>
</dbReference>
<evidence type="ECO:0000313" key="2">
    <source>
        <dbReference type="EMBL" id="PXW60008.1"/>
    </source>
</evidence>
<dbReference type="EMBL" id="QJJK01000004">
    <property type="protein sequence ID" value="PXW60008.1"/>
    <property type="molecule type" value="Genomic_DNA"/>
</dbReference>
<comment type="caution">
    <text evidence="2">The sequence shown here is derived from an EMBL/GenBank/DDBJ whole genome shotgun (WGS) entry which is preliminary data.</text>
</comment>
<dbReference type="GO" id="GO:0016747">
    <property type="term" value="F:acyltransferase activity, transferring groups other than amino-acyl groups"/>
    <property type="evidence" value="ECO:0007669"/>
    <property type="project" value="InterPro"/>
</dbReference>
<evidence type="ECO:0000313" key="3">
    <source>
        <dbReference type="Proteomes" id="UP000248021"/>
    </source>
</evidence>
<proteinExistence type="predicted"/>
<dbReference type="Proteomes" id="UP000248021">
    <property type="component" value="Unassembled WGS sequence"/>
</dbReference>
<name>A0A2V3UAV0_9HYPH</name>
<dbReference type="SUPFAM" id="SSF55729">
    <property type="entry name" value="Acyl-CoA N-acyltransferases (Nat)"/>
    <property type="match status" value="1"/>
</dbReference>
<organism evidence="2 3">
    <name type="scientific">Chelatococcus asaccharovorans</name>
    <dbReference type="NCBI Taxonomy" id="28210"/>
    <lineage>
        <taxon>Bacteria</taxon>
        <taxon>Pseudomonadati</taxon>
        <taxon>Pseudomonadota</taxon>
        <taxon>Alphaproteobacteria</taxon>
        <taxon>Hyphomicrobiales</taxon>
        <taxon>Chelatococcaceae</taxon>
        <taxon>Chelatococcus</taxon>
    </lineage>
</organism>
<sequence>MKREVKVNNYSSHPGTIGQVPLADTDLRVCLISEEAGFELRTMALAPAPPKPVPAYPYADEVFHVGAYCGPLLASVGSFILEDMGLEEMRVPGSAWRIRGMATATEFRRLGFASAVLEHGLREIRRRGGVLVWCNGRTTAGGFYRHHSFRQIGGERNIPGLQPHYRFARHLGRPSAGACKLARAAPFRRCHVDVRGS</sequence>
<protein>
    <recommendedName>
        <fullName evidence="1">N-acetyltransferase domain-containing protein</fullName>
    </recommendedName>
</protein>
<dbReference type="RefSeq" id="WP_425351173.1">
    <property type="nucleotide sequence ID" value="NZ_QJJK01000004.1"/>
</dbReference>
<gene>
    <name evidence="2" type="ORF">C7450_10458</name>
</gene>
<dbReference type="InterPro" id="IPR000182">
    <property type="entry name" value="GNAT_dom"/>
</dbReference>
<feature type="domain" description="N-acetyltransferase" evidence="1">
    <location>
        <begin position="62"/>
        <end position="147"/>
    </location>
</feature>
<evidence type="ECO:0000259" key="1">
    <source>
        <dbReference type="Pfam" id="PF00583"/>
    </source>
</evidence>
<dbReference type="Pfam" id="PF00583">
    <property type="entry name" value="Acetyltransf_1"/>
    <property type="match status" value="1"/>
</dbReference>
<dbReference type="AlphaFoldDB" id="A0A2V3UAV0"/>